<dbReference type="RefSeq" id="WP_022390908.1">
    <property type="nucleotide sequence ID" value="NZ_CAWVAS010000103.1"/>
</dbReference>
<dbReference type="PANTHER" id="PTHR43792:SF1">
    <property type="entry name" value="N-ACETYLTRANSFERASE DOMAIN-CONTAINING PROTEIN"/>
    <property type="match status" value="1"/>
</dbReference>
<dbReference type="AlphaFoldDB" id="A0A316R0K3"/>
<dbReference type="GO" id="GO:0016747">
    <property type="term" value="F:acyltransferase activity, transferring groups other than amino-acyl groups"/>
    <property type="evidence" value="ECO:0007669"/>
    <property type="project" value="InterPro"/>
</dbReference>
<protein>
    <submittedName>
        <fullName evidence="2">N-acetyltransferase</fullName>
    </submittedName>
</protein>
<dbReference type="SUPFAM" id="SSF55729">
    <property type="entry name" value="Acyl-CoA N-acyltransferases (Nat)"/>
    <property type="match status" value="1"/>
</dbReference>
<dbReference type="InterPro" id="IPR000182">
    <property type="entry name" value="GNAT_dom"/>
</dbReference>
<dbReference type="InterPro" id="IPR051531">
    <property type="entry name" value="N-acetyltransferase"/>
</dbReference>
<keyword evidence="2" id="KW-0808">Transferase</keyword>
<dbReference type="Gene3D" id="3.40.630.30">
    <property type="match status" value="1"/>
</dbReference>
<dbReference type="PANTHER" id="PTHR43792">
    <property type="entry name" value="GNAT FAMILY, PUTATIVE (AFU_ORTHOLOGUE AFUA_3G00765)-RELATED-RELATED"/>
    <property type="match status" value="1"/>
</dbReference>
<proteinExistence type="predicted"/>
<dbReference type="EMBL" id="DNWC01000165">
    <property type="protein sequence ID" value="HBJ09929.1"/>
    <property type="molecule type" value="Genomic_DNA"/>
</dbReference>
<organism evidence="2 3">
    <name type="scientific">Coprobacter fastidiosus</name>
    <dbReference type="NCBI Taxonomy" id="1099853"/>
    <lineage>
        <taxon>Bacteria</taxon>
        <taxon>Pseudomonadati</taxon>
        <taxon>Bacteroidota</taxon>
        <taxon>Bacteroidia</taxon>
        <taxon>Bacteroidales</taxon>
        <taxon>Barnesiellaceae</taxon>
        <taxon>Coprobacter</taxon>
    </lineage>
</organism>
<gene>
    <name evidence="2" type="ORF">DDY73_13110</name>
</gene>
<name>A0A316R0K3_9BACT</name>
<dbReference type="PROSITE" id="PS51186">
    <property type="entry name" value="GNAT"/>
    <property type="match status" value="1"/>
</dbReference>
<evidence type="ECO:0000313" key="3">
    <source>
        <dbReference type="Proteomes" id="UP000262954"/>
    </source>
</evidence>
<evidence type="ECO:0000313" key="2">
    <source>
        <dbReference type="EMBL" id="HBJ09929.1"/>
    </source>
</evidence>
<dbReference type="Pfam" id="PF13302">
    <property type="entry name" value="Acetyltransf_3"/>
    <property type="match status" value="1"/>
</dbReference>
<accession>A0A316R0K3</accession>
<dbReference type="Proteomes" id="UP000262954">
    <property type="component" value="Unassembled WGS sequence"/>
</dbReference>
<dbReference type="InterPro" id="IPR016181">
    <property type="entry name" value="Acyl_CoA_acyltransferase"/>
</dbReference>
<evidence type="ECO:0000259" key="1">
    <source>
        <dbReference type="PROSITE" id="PS51186"/>
    </source>
</evidence>
<reference evidence="2 3" key="1">
    <citation type="journal article" date="2018" name="Nat. Biotechnol.">
        <title>A standardized bacterial taxonomy based on genome phylogeny substantially revises the tree of life.</title>
        <authorList>
            <person name="Parks D.H."/>
            <person name="Chuvochina M."/>
            <person name="Waite D.W."/>
            <person name="Rinke C."/>
            <person name="Skarshewski A."/>
            <person name="Chaumeil P.A."/>
            <person name="Hugenholtz P."/>
        </authorList>
    </citation>
    <scope>NUCLEOTIDE SEQUENCE [LARGE SCALE GENOMIC DNA]</scope>
    <source>
        <strain evidence="2">UBA11482</strain>
    </source>
</reference>
<sequence length="176" mass="20803">MKLYIETERLLLREWTPNDLPTFIKMNQDPEVMEFFPKILDSKESINFYQRICKEFDKVKYGLFAVEKKSDHKFIGYTGLHKTDFPANFTPCIEIGWRLIKDVWNQGYATEAAKACLQYGFINLNIKEIYSFTAAINKRSERIMQKIGLQKIGEFDHPNIISENRLCRHVLYKSSF</sequence>
<comment type="caution">
    <text evidence="2">The sequence shown here is derived from an EMBL/GenBank/DDBJ whole genome shotgun (WGS) entry which is preliminary data.</text>
</comment>
<feature type="domain" description="N-acetyltransferase" evidence="1">
    <location>
        <begin position="10"/>
        <end position="176"/>
    </location>
</feature>